<keyword evidence="4" id="KW-0808">Transferase</keyword>
<dbReference type="PROSITE" id="PS50280">
    <property type="entry name" value="SET"/>
    <property type="match status" value="1"/>
</dbReference>
<evidence type="ECO:0000256" key="5">
    <source>
        <dbReference type="ARBA" id="ARBA00022691"/>
    </source>
</evidence>
<proteinExistence type="predicted"/>
<dbReference type="EMBL" id="PFBI01000006">
    <property type="protein sequence ID" value="PIR84496.1"/>
    <property type="molecule type" value="Genomic_DNA"/>
</dbReference>
<accession>A0A2H0UFP4</accession>
<dbReference type="SMART" id="SM00317">
    <property type="entry name" value="SET"/>
    <property type="match status" value="1"/>
</dbReference>
<dbReference type="PANTHER" id="PTHR22884">
    <property type="entry name" value="SET DOMAIN PROTEINS"/>
    <property type="match status" value="1"/>
</dbReference>
<evidence type="ECO:0000313" key="8">
    <source>
        <dbReference type="Proteomes" id="UP000229344"/>
    </source>
</evidence>
<dbReference type="GO" id="GO:0008168">
    <property type="term" value="F:methyltransferase activity"/>
    <property type="evidence" value="ECO:0007669"/>
    <property type="project" value="UniProtKB-KW"/>
</dbReference>
<name>A0A2H0UFP4_9BACT</name>
<evidence type="ECO:0000256" key="4">
    <source>
        <dbReference type="ARBA" id="ARBA00022679"/>
    </source>
</evidence>
<dbReference type="Pfam" id="PF00856">
    <property type="entry name" value="SET"/>
    <property type="match status" value="1"/>
</dbReference>
<dbReference type="InterPro" id="IPR050777">
    <property type="entry name" value="SET2_Histone-Lys_MeTrsfase"/>
</dbReference>
<keyword evidence="2" id="KW-0158">Chromosome</keyword>
<sequence>MSVILFPVMSKKKPPSVKVKKSSAGLGLYAMEDIKKEAFIIEYIGEKITTDESDRRGGKYLFTLSKDYVIDGKGRTNIARYINHSCRPNSEVEIDEDKWTISVYAKKNIKAGDELTYDYGKEYWNEHIKPYGCKCAKCTEKK</sequence>
<evidence type="ECO:0000256" key="1">
    <source>
        <dbReference type="ARBA" id="ARBA00004286"/>
    </source>
</evidence>
<reference evidence="8" key="1">
    <citation type="submission" date="2017-09" db="EMBL/GenBank/DDBJ databases">
        <title>Depth-based differentiation of microbial function through sediment-hosted aquifers and enrichment of novel symbionts in the deep terrestrial subsurface.</title>
        <authorList>
            <person name="Probst A.J."/>
            <person name="Ladd B."/>
            <person name="Jarett J.K."/>
            <person name="Geller-Mcgrath D.E."/>
            <person name="Sieber C.M.K."/>
            <person name="Emerson J.B."/>
            <person name="Anantharaman K."/>
            <person name="Thomas B.C."/>
            <person name="Malmstrom R."/>
            <person name="Stieglmeier M."/>
            <person name="Klingl A."/>
            <person name="Woyke T."/>
            <person name="Ryan C.M."/>
            <person name="Banfield J.F."/>
        </authorList>
    </citation>
    <scope>NUCLEOTIDE SEQUENCE [LARGE SCALE GENOMIC DNA]</scope>
</reference>
<keyword evidence="5" id="KW-0949">S-adenosyl-L-methionine</keyword>
<dbReference type="Proteomes" id="UP000229344">
    <property type="component" value="Unassembled WGS sequence"/>
</dbReference>
<protein>
    <recommendedName>
        <fullName evidence="6">SET domain-containing protein</fullName>
    </recommendedName>
</protein>
<evidence type="ECO:0000256" key="3">
    <source>
        <dbReference type="ARBA" id="ARBA00022603"/>
    </source>
</evidence>
<comment type="subcellular location">
    <subcellularLocation>
        <location evidence="1">Chromosome</location>
    </subcellularLocation>
</comment>
<evidence type="ECO:0000313" key="7">
    <source>
        <dbReference type="EMBL" id="PIR84496.1"/>
    </source>
</evidence>
<dbReference type="AlphaFoldDB" id="A0A2H0UFP4"/>
<dbReference type="Gene3D" id="2.170.270.10">
    <property type="entry name" value="SET domain"/>
    <property type="match status" value="1"/>
</dbReference>
<dbReference type="InterPro" id="IPR001214">
    <property type="entry name" value="SET_dom"/>
</dbReference>
<evidence type="ECO:0000256" key="2">
    <source>
        <dbReference type="ARBA" id="ARBA00022454"/>
    </source>
</evidence>
<feature type="domain" description="SET" evidence="6">
    <location>
        <begin position="15"/>
        <end position="120"/>
    </location>
</feature>
<dbReference type="GO" id="GO:0032259">
    <property type="term" value="P:methylation"/>
    <property type="evidence" value="ECO:0007669"/>
    <property type="project" value="UniProtKB-KW"/>
</dbReference>
<comment type="caution">
    <text evidence="7">The sequence shown here is derived from an EMBL/GenBank/DDBJ whole genome shotgun (WGS) entry which is preliminary data.</text>
</comment>
<evidence type="ECO:0000259" key="6">
    <source>
        <dbReference type="PROSITE" id="PS50280"/>
    </source>
</evidence>
<keyword evidence="3" id="KW-0489">Methyltransferase</keyword>
<dbReference type="GO" id="GO:0005694">
    <property type="term" value="C:chromosome"/>
    <property type="evidence" value="ECO:0007669"/>
    <property type="project" value="UniProtKB-SubCell"/>
</dbReference>
<dbReference type="InterPro" id="IPR046341">
    <property type="entry name" value="SET_dom_sf"/>
</dbReference>
<dbReference type="SUPFAM" id="SSF82199">
    <property type="entry name" value="SET domain"/>
    <property type="match status" value="1"/>
</dbReference>
<organism evidence="7 8">
    <name type="scientific">Candidatus Kaiserbacteria bacterium CG10_big_fil_rev_8_21_14_0_10_47_16</name>
    <dbReference type="NCBI Taxonomy" id="1974608"/>
    <lineage>
        <taxon>Bacteria</taxon>
        <taxon>Candidatus Kaiseribacteriota</taxon>
    </lineage>
</organism>
<gene>
    <name evidence="7" type="ORF">COU16_02885</name>
</gene>